<keyword evidence="1" id="KW-0472">Membrane</keyword>
<name>A0A078KRW6_9GAMM</name>
<reference evidence="2 3" key="1">
    <citation type="submission" date="2014-06" db="EMBL/GenBank/DDBJ databases">
        <authorList>
            <person name="Urmite Genomes Urmite Genomes"/>
        </authorList>
    </citation>
    <scope>NUCLEOTIDE SEQUENCE [LARGE SCALE GENOMIC DNA]</scope>
</reference>
<evidence type="ECO:0008006" key="4">
    <source>
        <dbReference type="Google" id="ProtNLM"/>
    </source>
</evidence>
<protein>
    <recommendedName>
        <fullName evidence="4">Small integral membrane protein</fullName>
    </recommendedName>
</protein>
<evidence type="ECO:0000256" key="1">
    <source>
        <dbReference type="SAM" id="Phobius"/>
    </source>
</evidence>
<feature type="transmembrane region" description="Helical" evidence="1">
    <location>
        <begin position="135"/>
        <end position="158"/>
    </location>
</feature>
<evidence type="ECO:0000313" key="3">
    <source>
        <dbReference type="Proteomes" id="UP000044071"/>
    </source>
</evidence>
<proteinExistence type="predicted"/>
<dbReference type="EMBL" id="CCSB01000001">
    <property type="protein sequence ID" value="CDZ77200.1"/>
    <property type="molecule type" value="Genomic_DNA"/>
</dbReference>
<accession>A0A078KRW6</accession>
<dbReference type="RefSeq" id="WP_043873586.1">
    <property type="nucleotide sequence ID" value="NZ_CCVW01000001.1"/>
</dbReference>
<organism evidence="2 3">
    <name type="scientific">Legionella massiliensis</name>
    <dbReference type="NCBI Taxonomy" id="1034943"/>
    <lineage>
        <taxon>Bacteria</taxon>
        <taxon>Pseudomonadati</taxon>
        <taxon>Pseudomonadota</taxon>
        <taxon>Gammaproteobacteria</taxon>
        <taxon>Legionellales</taxon>
        <taxon>Legionellaceae</taxon>
        <taxon>Legionella</taxon>
    </lineage>
</organism>
<dbReference type="AlphaFoldDB" id="A0A078KRW6"/>
<dbReference type="Pfam" id="PF09933">
    <property type="entry name" value="DUF2165"/>
    <property type="match status" value="1"/>
</dbReference>
<evidence type="ECO:0000313" key="2">
    <source>
        <dbReference type="EMBL" id="CDZ77200.1"/>
    </source>
</evidence>
<feature type="transmembrane region" description="Helical" evidence="1">
    <location>
        <begin position="105"/>
        <end position="123"/>
    </location>
</feature>
<dbReference type="Proteomes" id="UP000044071">
    <property type="component" value="Unassembled WGS sequence"/>
</dbReference>
<keyword evidence="3" id="KW-1185">Reference proteome</keyword>
<sequence length="162" mass="18205">MTIRISKILLVAALAFYCLLSAFTNINDYQAIVQGVSHVFMMDSLMPHTSITYRAITSPILHYTGFIFIIALEILTGVLCGLGAYKLFRVKNEDAATFNRAKKTAVAGLTLGFLTWQVIFMSIGGEWFGMWMNPMFNNVLTAAFHIFITFLVLLIYVARDDE</sequence>
<dbReference type="STRING" id="1034943.BN59_01482"/>
<dbReference type="OrthoDB" id="7618855at2"/>
<dbReference type="InterPro" id="IPR018681">
    <property type="entry name" value="DUF2165_transmembrane"/>
</dbReference>
<keyword evidence="1" id="KW-1133">Transmembrane helix</keyword>
<feature type="transmembrane region" description="Helical" evidence="1">
    <location>
        <begin position="60"/>
        <end position="85"/>
    </location>
</feature>
<keyword evidence="1" id="KW-0812">Transmembrane</keyword>
<dbReference type="eggNOG" id="COG5472">
    <property type="taxonomic scope" value="Bacteria"/>
</dbReference>
<gene>
    <name evidence="2" type="ORF">BN59_01482</name>
</gene>